<feature type="domain" description="Methyltransferase small" evidence="6">
    <location>
        <begin position="89"/>
        <end position="173"/>
    </location>
</feature>
<evidence type="ECO:0000313" key="9">
    <source>
        <dbReference type="Proteomes" id="UP000244912"/>
    </source>
</evidence>
<feature type="domain" description="Magnesium-protoporphyrin IX methyltransferase C-terminal" evidence="7">
    <location>
        <begin position="174"/>
        <end position="270"/>
    </location>
</feature>
<dbReference type="GO" id="GO:0015995">
    <property type="term" value="P:chlorophyll biosynthetic process"/>
    <property type="evidence" value="ECO:0007669"/>
    <property type="project" value="UniProtKB-UniRule"/>
</dbReference>
<evidence type="ECO:0000256" key="1">
    <source>
        <dbReference type="ARBA" id="ARBA00022603"/>
    </source>
</evidence>
<reference evidence="8 9" key="1">
    <citation type="submission" date="2018-03" db="EMBL/GenBank/DDBJ databases">
        <authorList>
            <person name="Keele B.F."/>
        </authorList>
    </citation>
    <scope>NUCLEOTIDE SEQUENCE [LARGE SCALE GENOMIC DNA]</scope>
    <source>
        <strain evidence="8 9">CECT 8504</strain>
    </source>
</reference>
<dbReference type="InterPro" id="IPR010251">
    <property type="entry name" value="Mg_prot_MeTrfase"/>
</dbReference>
<dbReference type="GO" id="GO:0046406">
    <property type="term" value="F:magnesium protoporphyrin IX methyltransferase activity"/>
    <property type="evidence" value="ECO:0007669"/>
    <property type="project" value="UniProtKB-UniRule"/>
</dbReference>
<sequence>MPLRPARKIRPAPVGLASDMGRAGGGSAPDTGRSNAGQTSGNRPDGSDWHETRDRVEHYFDRTATDVWTRLTSDADVSWVRRTVRAGRDEMRALILSRLPDDLSGMRILDAGCGVGQLSQALAERGAEVVAVDISESLLDVARTRLPDHLAARVEFRTGDLRDDAFGRFDHVVAMDSLLYYDALDICSLLADLSDRTEGKIVFTVAPRTPLLTAMWGIGRLFPKSDRSPVMIPHAPRRLARHLERGGCVRKLSVVDRISSGFYISTCLEVAT</sequence>
<gene>
    <name evidence="8" type="primary">bchM</name>
    <name evidence="8" type="ORF">PAA8504_02504</name>
</gene>
<dbReference type="Pfam" id="PF05175">
    <property type="entry name" value="MTS"/>
    <property type="match status" value="1"/>
</dbReference>
<protein>
    <recommendedName>
        <fullName evidence="4">Magnesium protoporphyrin IX methyltransferase</fullName>
        <ecNumber evidence="4">2.1.1.11</ecNumber>
    </recommendedName>
</protein>
<keyword evidence="1 8" id="KW-0489">Methyltransferase</keyword>
<dbReference type="InterPro" id="IPR007848">
    <property type="entry name" value="Small_mtfrase_dom"/>
</dbReference>
<dbReference type="GO" id="GO:0032259">
    <property type="term" value="P:methylation"/>
    <property type="evidence" value="ECO:0007669"/>
    <property type="project" value="UniProtKB-KW"/>
</dbReference>
<dbReference type="Proteomes" id="UP000244912">
    <property type="component" value="Unassembled WGS sequence"/>
</dbReference>
<dbReference type="SUPFAM" id="SSF53335">
    <property type="entry name" value="S-adenosyl-L-methionine-dependent methyltransferases"/>
    <property type="match status" value="1"/>
</dbReference>
<evidence type="ECO:0000313" key="8">
    <source>
        <dbReference type="EMBL" id="SPJ24667.1"/>
    </source>
</evidence>
<dbReference type="EC" id="2.1.1.11" evidence="4"/>
<evidence type="ECO:0000256" key="2">
    <source>
        <dbReference type="ARBA" id="ARBA00022679"/>
    </source>
</evidence>
<dbReference type="InterPro" id="IPR010940">
    <property type="entry name" value="Mg_prot_MeTrfase_C"/>
</dbReference>
<organism evidence="8 9">
    <name type="scientific">Palleronia abyssalis</name>
    <dbReference type="NCBI Taxonomy" id="1501240"/>
    <lineage>
        <taxon>Bacteria</taxon>
        <taxon>Pseudomonadati</taxon>
        <taxon>Pseudomonadota</taxon>
        <taxon>Alphaproteobacteria</taxon>
        <taxon>Rhodobacterales</taxon>
        <taxon>Roseobacteraceae</taxon>
        <taxon>Palleronia</taxon>
    </lineage>
</organism>
<evidence type="ECO:0000256" key="5">
    <source>
        <dbReference type="SAM" id="MobiDB-lite"/>
    </source>
</evidence>
<dbReference type="EMBL" id="ONZF01000005">
    <property type="protein sequence ID" value="SPJ24667.1"/>
    <property type="molecule type" value="Genomic_DNA"/>
</dbReference>
<proteinExistence type="predicted"/>
<dbReference type="Gene3D" id="3.40.50.150">
    <property type="entry name" value="Vaccinia Virus protein VP39"/>
    <property type="match status" value="1"/>
</dbReference>
<evidence type="ECO:0000259" key="7">
    <source>
        <dbReference type="Pfam" id="PF07109"/>
    </source>
</evidence>
<dbReference type="NCBIfam" id="TIGR02021">
    <property type="entry name" value="BchM-ChlM"/>
    <property type="match status" value="1"/>
</dbReference>
<evidence type="ECO:0000256" key="3">
    <source>
        <dbReference type="ARBA" id="ARBA00022691"/>
    </source>
</evidence>
<evidence type="ECO:0000259" key="6">
    <source>
        <dbReference type="Pfam" id="PF05175"/>
    </source>
</evidence>
<feature type="compositionally biased region" description="Basic residues" evidence="5">
    <location>
        <begin position="1"/>
        <end position="10"/>
    </location>
</feature>
<keyword evidence="9" id="KW-1185">Reference proteome</keyword>
<dbReference type="PANTHER" id="PTHR43464">
    <property type="entry name" value="METHYLTRANSFERASE"/>
    <property type="match status" value="1"/>
</dbReference>
<evidence type="ECO:0000256" key="4">
    <source>
        <dbReference type="NCBIfam" id="TIGR02021"/>
    </source>
</evidence>
<dbReference type="PANTHER" id="PTHR43464:SF19">
    <property type="entry name" value="UBIQUINONE BIOSYNTHESIS O-METHYLTRANSFERASE, MITOCHONDRIAL"/>
    <property type="match status" value="1"/>
</dbReference>
<keyword evidence="2 8" id="KW-0808">Transferase</keyword>
<keyword evidence="3" id="KW-0949">S-adenosyl-L-methionine</keyword>
<accession>A0A2R8BWX4</accession>
<dbReference type="AlphaFoldDB" id="A0A2R8BWX4"/>
<dbReference type="PROSITE" id="PS51556">
    <property type="entry name" value="SAM_MT_MG_PIX"/>
    <property type="match status" value="1"/>
</dbReference>
<feature type="region of interest" description="Disordered" evidence="5">
    <location>
        <begin position="1"/>
        <end position="50"/>
    </location>
</feature>
<dbReference type="RefSeq" id="WP_245897617.1">
    <property type="nucleotide sequence ID" value="NZ_ONZF01000005.1"/>
</dbReference>
<dbReference type="CDD" id="cd02440">
    <property type="entry name" value="AdoMet_MTases"/>
    <property type="match status" value="1"/>
</dbReference>
<dbReference type="Pfam" id="PF07109">
    <property type="entry name" value="Mg-por_mtran_C"/>
    <property type="match status" value="1"/>
</dbReference>
<dbReference type="InterPro" id="IPR029063">
    <property type="entry name" value="SAM-dependent_MTases_sf"/>
</dbReference>
<feature type="compositionally biased region" description="Polar residues" evidence="5">
    <location>
        <begin position="32"/>
        <end position="42"/>
    </location>
</feature>
<name>A0A2R8BWX4_9RHOB</name>